<name>A0ABS0EL99_9FLAO</name>
<sequence length="231" mass="27481">MKNVLYTVFIFMLFQSVLLAQKNSEDYFGAWYTLGINHRFTEQFSLTPYAELRLYKPTSNYNLTFASLNGNYHFKKNQTITVAYAYLDIDSVFDTDNVPNTIEHRILEQYAIKHNFKALNIQHRFRFEQRFLEKTAGNELQNRFRYRLSLQYPINKTVYLALKDEGFINFQDQVFHENRFFVGFGVHILKNTQLHIDYLKHHIRNNSLNRIQIGLSIKTDSRKPKTSTAQQ</sequence>
<keyword evidence="2" id="KW-1185">Reference proteome</keyword>
<reference evidence="1 2" key="1">
    <citation type="submission" date="2020-11" db="EMBL/GenBank/DDBJ databases">
        <title>Winogradskyella marina sp. nov., isolated from marine sediment.</title>
        <authorList>
            <person name="Bo J."/>
            <person name="Wang S."/>
            <person name="Song X."/>
            <person name="Du Z."/>
        </authorList>
    </citation>
    <scope>NUCLEOTIDE SEQUENCE [LARGE SCALE GENOMIC DNA]</scope>
    <source>
        <strain evidence="1 2">F6397</strain>
    </source>
</reference>
<protein>
    <submittedName>
        <fullName evidence="1">DUF2490 domain-containing protein</fullName>
    </submittedName>
</protein>
<gene>
    <name evidence="1" type="ORF">ITJ86_13400</name>
</gene>
<dbReference type="Pfam" id="PF10677">
    <property type="entry name" value="DUF2490"/>
    <property type="match status" value="1"/>
</dbReference>
<dbReference type="RefSeq" id="WP_195872160.1">
    <property type="nucleotide sequence ID" value="NZ_JADOET010000012.1"/>
</dbReference>
<evidence type="ECO:0000313" key="1">
    <source>
        <dbReference type="EMBL" id="MBF8150901.1"/>
    </source>
</evidence>
<organism evidence="1 2">
    <name type="scientific">Winogradskyella marina</name>
    <dbReference type="NCBI Taxonomy" id="2785530"/>
    <lineage>
        <taxon>Bacteria</taxon>
        <taxon>Pseudomonadati</taxon>
        <taxon>Bacteroidota</taxon>
        <taxon>Flavobacteriia</taxon>
        <taxon>Flavobacteriales</taxon>
        <taxon>Flavobacteriaceae</taxon>
        <taxon>Winogradskyella</taxon>
    </lineage>
</organism>
<accession>A0ABS0EL99</accession>
<dbReference type="Proteomes" id="UP000611215">
    <property type="component" value="Unassembled WGS sequence"/>
</dbReference>
<evidence type="ECO:0000313" key="2">
    <source>
        <dbReference type="Proteomes" id="UP000611215"/>
    </source>
</evidence>
<dbReference type="EMBL" id="JADOET010000012">
    <property type="protein sequence ID" value="MBF8150901.1"/>
    <property type="molecule type" value="Genomic_DNA"/>
</dbReference>
<dbReference type="InterPro" id="IPR019619">
    <property type="entry name" value="DUF2490"/>
</dbReference>
<comment type="caution">
    <text evidence="1">The sequence shown here is derived from an EMBL/GenBank/DDBJ whole genome shotgun (WGS) entry which is preliminary data.</text>
</comment>
<proteinExistence type="predicted"/>